<dbReference type="AlphaFoldDB" id="A0AAT9G9Y6"/>
<dbReference type="Pfam" id="PF05101">
    <property type="entry name" value="VirB3"/>
    <property type="match status" value="1"/>
</dbReference>
<name>A0AAT9G9Y6_9RICK</name>
<keyword evidence="2 5" id="KW-0812">Transmembrane</keyword>
<accession>A0AAT9G9Y6</accession>
<organism evidence="6">
    <name type="scientific">Candidatus Tisiphia endosymbiont of Sergentomyia squamirostris</name>
    <dbReference type="NCBI Taxonomy" id="3113639"/>
    <lineage>
        <taxon>Bacteria</taxon>
        <taxon>Pseudomonadati</taxon>
        <taxon>Pseudomonadota</taxon>
        <taxon>Alphaproteobacteria</taxon>
        <taxon>Rickettsiales</taxon>
        <taxon>Rickettsiaceae</taxon>
        <taxon>Rickettsieae</taxon>
        <taxon>Candidatus Tisiphia</taxon>
    </lineage>
</organism>
<dbReference type="NCBIfam" id="NF010474">
    <property type="entry name" value="PRK13899.1"/>
    <property type="match status" value="1"/>
</dbReference>
<feature type="transmembrane region" description="Helical" evidence="5">
    <location>
        <begin position="20"/>
        <end position="40"/>
    </location>
</feature>
<keyword evidence="3 5" id="KW-1133">Transmembrane helix</keyword>
<gene>
    <name evidence="6" type="ORF">DMENIID0002_12700</name>
</gene>
<sequence length="95" mass="10477">MSGTLVSDPLFVGLTRPAMIFGVSIKFAALNMIISMSLFIQSNSVMNLLVAFVIHMIGYVICFKEPRFIELLLNKSSKCSQCPNKSFYGANSYGI</sequence>
<comment type="subcellular location">
    <subcellularLocation>
        <location evidence="1">Membrane</location>
    </subcellularLocation>
</comment>
<evidence type="ECO:0000256" key="3">
    <source>
        <dbReference type="ARBA" id="ARBA00022989"/>
    </source>
</evidence>
<dbReference type="InterPro" id="IPR007792">
    <property type="entry name" value="T4SS_VirB3/TrbD/AvhB"/>
</dbReference>
<evidence type="ECO:0000256" key="1">
    <source>
        <dbReference type="ARBA" id="ARBA00004370"/>
    </source>
</evidence>
<feature type="transmembrane region" description="Helical" evidence="5">
    <location>
        <begin position="46"/>
        <end position="63"/>
    </location>
</feature>
<evidence type="ECO:0000256" key="2">
    <source>
        <dbReference type="ARBA" id="ARBA00022692"/>
    </source>
</evidence>
<protein>
    <submittedName>
        <fullName evidence="6">Type IV secretion system protein VirB3</fullName>
    </submittedName>
</protein>
<dbReference type="GO" id="GO:0016020">
    <property type="term" value="C:membrane"/>
    <property type="evidence" value="ECO:0007669"/>
    <property type="project" value="UniProtKB-SubCell"/>
</dbReference>
<dbReference type="EMBL" id="AP029170">
    <property type="protein sequence ID" value="BFD46624.1"/>
    <property type="molecule type" value="Genomic_DNA"/>
</dbReference>
<evidence type="ECO:0000313" key="6">
    <source>
        <dbReference type="EMBL" id="BFD46624.1"/>
    </source>
</evidence>
<proteinExistence type="predicted"/>
<evidence type="ECO:0000256" key="5">
    <source>
        <dbReference type="SAM" id="Phobius"/>
    </source>
</evidence>
<evidence type="ECO:0000256" key="4">
    <source>
        <dbReference type="ARBA" id="ARBA00023136"/>
    </source>
</evidence>
<reference evidence="6" key="1">
    <citation type="submission" date="2024-01" db="EMBL/GenBank/DDBJ databases">
        <title>Sequencing the genomes of a sandfly, Sergentomyia squamirostris, and its two endosymbionts.</title>
        <authorList>
            <person name="Itokawa K."/>
            <person name="Sanjoba C."/>
        </authorList>
    </citation>
    <scope>NUCLEOTIDE SEQUENCE</scope>
    <source>
        <strain evidence="6">RiSSQ</strain>
    </source>
</reference>
<keyword evidence="4 5" id="KW-0472">Membrane</keyword>